<keyword evidence="3" id="KW-0547">Nucleotide-binding</keyword>
<dbReference type="PANTHER" id="PTHR48016:SF54">
    <property type="entry name" value="MAP KINASE KINASE KINASE-LIKE PROTEIN"/>
    <property type="match status" value="1"/>
</dbReference>
<evidence type="ECO:0000259" key="6">
    <source>
        <dbReference type="PROSITE" id="PS50011"/>
    </source>
</evidence>
<dbReference type="Proteomes" id="UP001058974">
    <property type="component" value="Chromosome 2"/>
</dbReference>
<keyword evidence="8" id="KW-1185">Reference proteome</keyword>
<dbReference type="SUPFAM" id="SSF56112">
    <property type="entry name" value="Protein kinase-like (PK-like)"/>
    <property type="match status" value="1"/>
</dbReference>
<gene>
    <name evidence="7" type="ORF">KIW84_022360</name>
</gene>
<organism evidence="7 8">
    <name type="scientific">Pisum sativum</name>
    <name type="common">Garden pea</name>
    <name type="synonym">Lathyrus oleraceus</name>
    <dbReference type="NCBI Taxonomy" id="3888"/>
    <lineage>
        <taxon>Eukaryota</taxon>
        <taxon>Viridiplantae</taxon>
        <taxon>Streptophyta</taxon>
        <taxon>Embryophyta</taxon>
        <taxon>Tracheophyta</taxon>
        <taxon>Spermatophyta</taxon>
        <taxon>Magnoliopsida</taxon>
        <taxon>eudicotyledons</taxon>
        <taxon>Gunneridae</taxon>
        <taxon>Pentapetalae</taxon>
        <taxon>rosids</taxon>
        <taxon>fabids</taxon>
        <taxon>Fabales</taxon>
        <taxon>Fabaceae</taxon>
        <taxon>Papilionoideae</taxon>
        <taxon>50 kb inversion clade</taxon>
        <taxon>NPAAA clade</taxon>
        <taxon>Hologalegina</taxon>
        <taxon>IRL clade</taxon>
        <taxon>Fabeae</taxon>
        <taxon>Lathyrus</taxon>
    </lineage>
</organism>
<feature type="domain" description="Protein kinase" evidence="6">
    <location>
        <begin position="1"/>
        <end position="111"/>
    </location>
</feature>
<dbReference type="AlphaFoldDB" id="A0A9D5BAN5"/>
<keyword evidence="5" id="KW-0067">ATP-binding</keyword>
<dbReference type="PANTHER" id="PTHR48016">
    <property type="entry name" value="MAP KINASE KINASE KINASE SSK2-RELATED-RELATED"/>
    <property type="match status" value="1"/>
</dbReference>
<dbReference type="Gramene" id="Psat02G0236000-T4">
    <property type="protein sequence ID" value="KAI5435906.1"/>
    <property type="gene ID" value="KIW84_022360"/>
</dbReference>
<evidence type="ECO:0000256" key="3">
    <source>
        <dbReference type="ARBA" id="ARBA00022741"/>
    </source>
</evidence>
<evidence type="ECO:0000256" key="4">
    <source>
        <dbReference type="ARBA" id="ARBA00022777"/>
    </source>
</evidence>
<dbReference type="EMBL" id="JAMSHJ010000002">
    <property type="protein sequence ID" value="KAI5435906.1"/>
    <property type="molecule type" value="Genomic_DNA"/>
</dbReference>
<evidence type="ECO:0000256" key="5">
    <source>
        <dbReference type="ARBA" id="ARBA00022840"/>
    </source>
</evidence>
<evidence type="ECO:0000256" key="2">
    <source>
        <dbReference type="ARBA" id="ARBA00022679"/>
    </source>
</evidence>
<dbReference type="GO" id="GO:0005737">
    <property type="term" value="C:cytoplasm"/>
    <property type="evidence" value="ECO:0007669"/>
    <property type="project" value="TreeGrafter"/>
</dbReference>
<dbReference type="PROSITE" id="PS50011">
    <property type="entry name" value="PROTEIN_KINASE_DOM"/>
    <property type="match status" value="1"/>
</dbReference>
<evidence type="ECO:0000313" key="8">
    <source>
        <dbReference type="Proteomes" id="UP001058974"/>
    </source>
</evidence>
<comment type="similarity">
    <text evidence="1">Belongs to the protein kinase superfamily. STE Ser/Thr protein kinase family. MAP kinase kinase kinase subfamily.</text>
</comment>
<dbReference type="InterPro" id="IPR011009">
    <property type="entry name" value="Kinase-like_dom_sf"/>
</dbReference>
<dbReference type="GO" id="GO:0005524">
    <property type="term" value="F:ATP binding"/>
    <property type="evidence" value="ECO:0007669"/>
    <property type="project" value="UniProtKB-KW"/>
</dbReference>
<keyword evidence="4 7" id="KW-0418">Kinase</keyword>
<dbReference type="PROSITE" id="PS00108">
    <property type="entry name" value="PROTEIN_KINASE_ST"/>
    <property type="match status" value="1"/>
</dbReference>
<accession>A0A9D5BAN5</accession>
<reference evidence="7 8" key="1">
    <citation type="journal article" date="2022" name="Nat. Genet.">
        <title>Improved pea reference genome and pan-genome highlight genomic features and evolutionary characteristics.</title>
        <authorList>
            <person name="Yang T."/>
            <person name="Liu R."/>
            <person name="Luo Y."/>
            <person name="Hu S."/>
            <person name="Wang D."/>
            <person name="Wang C."/>
            <person name="Pandey M.K."/>
            <person name="Ge S."/>
            <person name="Xu Q."/>
            <person name="Li N."/>
            <person name="Li G."/>
            <person name="Huang Y."/>
            <person name="Saxena R.K."/>
            <person name="Ji Y."/>
            <person name="Li M."/>
            <person name="Yan X."/>
            <person name="He Y."/>
            <person name="Liu Y."/>
            <person name="Wang X."/>
            <person name="Xiang C."/>
            <person name="Varshney R.K."/>
            <person name="Ding H."/>
            <person name="Gao S."/>
            <person name="Zong X."/>
        </authorList>
    </citation>
    <scope>NUCLEOTIDE SEQUENCE [LARGE SCALE GENOMIC DNA]</scope>
    <source>
        <strain evidence="7 8">cv. Zhongwan 6</strain>
    </source>
</reference>
<protein>
    <submittedName>
        <fullName evidence="7">Mitogen-activated protein kinase kinase kinase 1, variant 4</fullName>
    </submittedName>
</protein>
<proteinExistence type="inferred from homology"/>
<comment type="caution">
    <text evidence="7">The sequence shown here is derived from an EMBL/GenBank/DDBJ whole genome shotgun (WGS) entry which is preliminary data.</text>
</comment>
<dbReference type="Pfam" id="PF00069">
    <property type="entry name" value="Pkinase"/>
    <property type="match status" value="1"/>
</dbReference>
<keyword evidence="2" id="KW-0808">Transferase</keyword>
<dbReference type="GO" id="GO:0004709">
    <property type="term" value="F:MAP kinase kinase kinase activity"/>
    <property type="evidence" value="ECO:0007669"/>
    <property type="project" value="TreeGrafter"/>
</dbReference>
<name>A0A9D5BAN5_PEA</name>
<evidence type="ECO:0000313" key="7">
    <source>
        <dbReference type="EMBL" id="KAI5435906.1"/>
    </source>
</evidence>
<dbReference type="InterPro" id="IPR008271">
    <property type="entry name" value="Ser/Thr_kinase_AS"/>
</dbReference>
<evidence type="ECO:0000256" key="1">
    <source>
        <dbReference type="ARBA" id="ARBA00006529"/>
    </source>
</evidence>
<dbReference type="InterPro" id="IPR050538">
    <property type="entry name" value="MAP_kinase_kinase_kinase"/>
</dbReference>
<dbReference type="SMART" id="SM00220">
    <property type="entry name" value="S_TKc"/>
    <property type="match status" value="1"/>
</dbReference>
<sequence>MDESNLYIFIEFVTKGSLLSLYRRYKFRDSQVSAYTRQILNGLKYLHDRNIVHRDIKCANILVDANGSVKVADFGLAKAIKLNDVKSCQGTAFWMAPEVCCQSSLQMRIIE</sequence>
<dbReference type="InterPro" id="IPR000719">
    <property type="entry name" value="Prot_kinase_dom"/>
</dbReference>
<dbReference type="Gene3D" id="1.10.510.10">
    <property type="entry name" value="Transferase(Phosphotransferase) domain 1"/>
    <property type="match status" value="1"/>
</dbReference>